<gene>
    <name evidence="2" type="ORF">V0288_02560</name>
</gene>
<organism evidence="2 3">
    <name type="scientific">Pannus brasiliensis CCIBt3594</name>
    <dbReference type="NCBI Taxonomy" id="1427578"/>
    <lineage>
        <taxon>Bacteria</taxon>
        <taxon>Bacillati</taxon>
        <taxon>Cyanobacteriota</taxon>
        <taxon>Cyanophyceae</taxon>
        <taxon>Oscillatoriophycideae</taxon>
        <taxon>Chroococcales</taxon>
        <taxon>Microcystaceae</taxon>
        <taxon>Pannus</taxon>
    </lineage>
</organism>
<dbReference type="RefSeq" id="WP_332863438.1">
    <property type="nucleotide sequence ID" value="NZ_JBAFSM010000003.1"/>
</dbReference>
<evidence type="ECO:0000313" key="3">
    <source>
        <dbReference type="Proteomes" id="UP001328733"/>
    </source>
</evidence>
<comment type="caution">
    <text evidence="2">The sequence shown here is derived from an EMBL/GenBank/DDBJ whole genome shotgun (WGS) entry which is preliminary data.</text>
</comment>
<sequence length="45" mass="5028">MLPDYLDRDYRVSGKFIDRQPIDCGRVSDTNSRPIPRGSGSVVTS</sequence>
<name>A0AAW9QTV6_9CHRO</name>
<keyword evidence="3" id="KW-1185">Reference proteome</keyword>
<dbReference type="EMBL" id="JBAFSM010000003">
    <property type="protein sequence ID" value="MEG3435989.1"/>
    <property type="molecule type" value="Genomic_DNA"/>
</dbReference>
<dbReference type="AlphaFoldDB" id="A0AAW9QTV6"/>
<evidence type="ECO:0000313" key="2">
    <source>
        <dbReference type="EMBL" id="MEG3435989.1"/>
    </source>
</evidence>
<feature type="region of interest" description="Disordered" evidence="1">
    <location>
        <begin position="21"/>
        <end position="45"/>
    </location>
</feature>
<proteinExistence type="predicted"/>
<evidence type="ECO:0000256" key="1">
    <source>
        <dbReference type="SAM" id="MobiDB-lite"/>
    </source>
</evidence>
<dbReference type="Proteomes" id="UP001328733">
    <property type="component" value="Unassembled WGS sequence"/>
</dbReference>
<protein>
    <submittedName>
        <fullName evidence="2">Uncharacterized protein</fullName>
    </submittedName>
</protein>
<reference evidence="2 3" key="1">
    <citation type="submission" date="2024-01" db="EMBL/GenBank/DDBJ databases">
        <title>Genomic insights into the taxonomy and metabolism of the cyanobacterium Pannus brasiliensis CCIBt3594.</title>
        <authorList>
            <person name="Machado M."/>
            <person name="Botero N.B."/>
            <person name="Andreote A.P.D."/>
            <person name="Feitosa A.M.T."/>
            <person name="Popin R."/>
            <person name="Sivonen K."/>
            <person name="Fiore M.F."/>
        </authorList>
    </citation>
    <scope>NUCLEOTIDE SEQUENCE [LARGE SCALE GENOMIC DNA]</scope>
    <source>
        <strain evidence="2 3">CCIBt3594</strain>
    </source>
</reference>
<accession>A0AAW9QTV6</accession>